<dbReference type="EMBL" id="JAGGLM010000010">
    <property type="protein sequence ID" value="MBP2033076.1"/>
    <property type="molecule type" value="Genomic_DNA"/>
</dbReference>
<dbReference type="SUPFAM" id="SSF51905">
    <property type="entry name" value="FAD/NAD(P)-binding domain"/>
    <property type="match status" value="1"/>
</dbReference>
<dbReference type="GO" id="GO:0004791">
    <property type="term" value="F:thioredoxin-disulfide reductase (NADPH) activity"/>
    <property type="evidence" value="ECO:0007669"/>
    <property type="project" value="UniProtKB-EC"/>
</dbReference>
<evidence type="ECO:0000259" key="3">
    <source>
        <dbReference type="Pfam" id="PF07992"/>
    </source>
</evidence>
<name>A0ABS4KSQ4_9CLOT</name>
<reference evidence="4 5" key="1">
    <citation type="submission" date="2021-03" db="EMBL/GenBank/DDBJ databases">
        <title>Genomic Encyclopedia of Type Strains, Phase IV (KMG-IV): sequencing the most valuable type-strain genomes for metagenomic binning, comparative biology and taxonomic classification.</title>
        <authorList>
            <person name="Goeker M."/>
        </authorList>
    </citation>
    <scope>NUCLEOTIDE SEQUENCE [LARGE SCALE GENOMIC DNA]</scope>
    <source>
        <strain evidence="4 5">DSM 28783</strain>
    </source>
</reference>
<evidence type="ECO:0000256" key="1">
    <source>
        <dbReference type="ARBA" id="ARBA00022630"/>
    </source>
</evidence>
<dbReference type="RefSeq" id="WP_209702229.1">
    <property type="nucleotide sequence ID" value="NZ_JAGGLM010000010.1"/>
</dbReference>
<accession>A0ABS4KSQ4</accession>
<feature type="domain" description="FAD/NAD(P)-binding" evidence="3">
    <location>
        <begin position="6"/>
        <end position="150"/>
    </location>
</feature>
<evidence type="ECO:0000313" key="4">
    <source>
        <dbReference type="EMBL" id="MBP2033076.1"/>
    </source>
</evidence>
<keyword evidence="5" id="KW-1185">Reference proteome</keyword>
<keyword evidence="2 4" id="KW-0560">Oxidoreductase</keyword>
<organism evidence="4 5">
    <name type="scientific">Clostridium algifaecis</name>
    <dbReference type="NCBI Taxonomy" id="1472040"/>
    <lineage>
        <taxon>Bacteria</taxon>
        <taxon>Bacillati</taxon>
        <taxon>Bacillota</taxon>
        <taxon>Clostridia</taxon>
        <taxon>Eubacteriales</taxon>
        <taxon>Clostridiaceae</taxon>
        <taxon>Clostridium</taxon>
    </lineage>
</organism>
<comment type="caution">
    <text evidence="4">The sequence shown here is derived from an EMBL/GenBank/DDBJ whole genome shotgun (WGS) entry which is preliminary data.</text>
</comment>
<protein>
    <submittedName>
        <fullName evidence="4">Thioredoxin reductase (NADPH)</fullName>
        <ecNumber evidence="4">1.8.1.9</ecNumber>
    </submittedName>
</protein>
<dbReference type="EC" id="1.8.1.9" evidence="4"/>
<dbReference type="Pfam" id="PF07992">
    <property type="entry name" value="Pyr_redox_2"/>
    <property type="match status" value="2"/>
</dbReference>
<dbReference type="InterPro" id="IPR023753">
    <property type="entry name" value="FAD/NAD-binding_dom"/>
</dbReference>
<feature type="domain" description="FAD/NAD(P)-binding" evidence="3">
    <location>
        <begin position="180"/>
        <end position="272"/>
    </location>
</feature>
<gene>
    <name evidence="4" type="ORF">J2Z42_001759</name>
</gene>
<dbReference type="PRINTS" id="PR00368">
    <property type="entry name" value="FADPNR"/>
</dbReference>
<dbReference type="Proteomes" id="UP001519307">
    <property type="component" value="Unassembled WGS sequence"/>
</dbReference>
<proteinExistence type="predicted"/>
<dbReference type="PANTHER" id="PTHR48105">
    <property type="entry name" value="THIOREDOXIN REDUCTASE 1-RELATED-RELATED"/>
    <property type="match status" value="1"/>
</dbReference>
<keyword evidence="1" id="KW-0285">Flavoprotein</keyword>
<evidence type="ECO:0000313" key="5">
    <source>
        <dbReference type="Proteomes" id="UP001519307"/>
    </source>
</evidence>
<dbReference type="Gene3D" id="3.50.50.60">
    <property type="entry name" value="FAD/NAD(P)-binding domain"/>
    <property type="match status" value="2"/>
</dbReference>
<dbReference type="InterPro" id="IPR050097">
    <property type="entry name" value="Ferredoxin-NADP_redctase_2"/>
</dbReference>
<dbReference type="InterPro" id="IPR036188">
    <property type="entry name" value="FAD/NAD-bd_sf"/>
</dbReference>
<sequence length="290" mass="32093">MENTRYDIAIIGSGPAGLSAAINAKVRNKNIIVFGIQELSNKIIKAPKINNYLGFYDITGIELRDRFKEHIENLGISITFERINEVYAMGDYFALDVNGKMYESKTIILATGIEYTKPLKGEEKFLGKGVGYCATCDAPLYKGKTVTIIGYNKEAEDDANYVSELAKTTYYVPMYKKELALNENIKILNDRVVEIQGTDKVDKVVFENNEIATDGVFVLKDSVSPTQLVPGLEMENNHIKVNLDMKTNIKGCFAAGDCTGKPYQYIKSAGQGQVAALNAVTYLDSMVKLS</sequence>
<dbReference type="PRINTS" id="PR00469">
    <property type="entry name" value="PNDRDTASEII"/>
</dbReference>
<evidence type="ECO:0000256" key="2">
    <source>
        <dbReference type="ARBA" id="ARBA00023002"/>
    </source>
</evidence>